<dbReference type="InterPro" id="IPR036010">
    <property type="entry name" value="2Fe-2S_ferredoxin-like_sf"/>
</dbReference>
<evidence type="ECO:0000313" key="5">
    <source>
        <dbReference type="EMBL" id="VVD59105.1"/>
    </source>
</evidence>
<dbReference type="InterPro" id="IPR001433">
    <property type="entry name" value="OxRdtase_FAD/NAD-bd"/>
</dbReference>
<keyword evidence="2" id="KW-0411">Iron-sulfur</keyword>
<accession>A0A5E4R7G1</accession>
<dbReference type="SUPFAM" id="SSF54292">
    <property type="entry name" value="2Fe-2S ferredoxin-like"/>
    <property type="match status" value="1"/>
</dbReference>
<dbReference type="SUPFAM" id="SSF52343">
    <property type="entry name" value="Ferredoxin reductase-like, C-terminal NADP-linked domain"/>
    <property type="match status" value="1"/>
</dbReference>
<dbReference type="InterPro" id="IPR008333">
    <property type="entry name" value="Cbr1-like_FAD-bd_dom"/>
</dbReference>
<dbReference type="PANTHER" id="PTHR47354:SF5">
    <property type="entry name" value="PROTEIN RFBI"/>
    <property type="match status" value="1"/>
</dbReference>
<dbReference type="SUPFAM" id="SSF63380">
    <property type="entry name" value="Riboflavin synthase domain-like"/>
    <property type="match status" value="1"/>
</dbReference>
<dbReference type="AlphaFoldDB" id="A0A5E4R7G1"/>
<dbReference type="InterPro" id="IPR017938">
    <property type="entry name" value="Riboflavin_synthase-like_b-brl"/>
</dbReference>
<keyword evidence="2" id="KW-0408">Iron</keyword>
<dbReference type="Pfam" id="PF00175">
    <property type="entry name" value="NAD_binding_1"/>
    <property type="match status" value="1"/>
</dbReference>
<dbReference type="InterPro" id="IPR017927">
    <property type="entry name" value="FAD-bd_FR_type"/>
</dbReference>
<dbReference type="RefSeq" id="WP_150695011.1">
    <property type="nucleotide sequence ID" value="NZ_CABPRZ010000001.1"/>
</dbReference>
<dbReference type="InterPro" id="IPR001041">
    <property type="entry name" value="2Fe-2S_ferredoxin-type"/>
</dbReference>
<dbReference type="OrthoDB" id="9806195at2"/>
<keyword evidence="5" id="KW-0223">Dioxygenase</keyword>
<evidence type="ECO:0000256" key="2">
    <source>
        <dbReference type="ARBA" id="ARBA00022714"/>
    </source>
</evidence>
<dbReference type="PANTHER" id="PTHR47354">
    <property type="entry name" value="NADH OXIDOREDUCTASE HCR"/>
    <property type="match status" value="1"/>
</dbReference>
<proteinExistence type="predicted"/>
<dbReference type="Pfam" id="PF00111">
    <property type="entry name" value="Fer2"/>
    <property type="match status" value="1"/>
</dbReference>
<dbReference type="PROSITE" id="PS00197">
    <property type="entry name" value="2FE2S_FER_1"/>
    <property type="match status" value="1"/>
</dbReference>
<dbReference type="GO" id="GO:0051213">
    <property type="term" value="F:dioxygenase activity"/>
    <property type="evidence" value="ECO:0007669"/>
    <property type="project" value="UniProtKB-KW"/>
</dbReference>
<dbReference type="Proteomes" id="UP000414233">
    <property type="component" value="Unassembled WGS sequence"/>
</dbReference>
<keyword evidence="2" id="KW-0001">2Fe-2S</keyword>
<dbReference type="CDD" id="cd06187">
    <property type="entry name" value="O2ase_reductase_like"/>
    <property type="match status" value="1"/>
</dbReference>
<dbReference type="Gene3D" id="2.40.30.10">
    <property type="entry name" value="Translation factors"/>
    <property type="match status" value="1"/>
</dbReference>
<organism evidence="5 6">
    <name type="scientific">Pandoraea terrae</name>
    <dbReference type="NCBI Taxonomy" id="1537710"/>
    <lineage>
        <taxon>Bacteria</taxon>
        <taxon>Pseudomonadati</taxon>
        <taxon>Pseudomonadota</taxon>
        <taxon>Betaproteobacteria</taxon>
        <taxon>Burkholderiales</taxon>
        <taxon>Burkholderiaceae</taxon>
        <taxon>Pandoraea</taxon>
    </lineage>
</organism>
<dbReference type="InterPro" id="IPR012675">
    <property type="entry name" value="Beta-grasp_dom_sf"/>
</dbReference>
<dbReference type="CDD" id="cd00207">
    <property type="entry name" value="fer2"/>
    <property type="match status" value="1"/>
</dbReference>
<evidence type="ECO:0000259" key="4">
    <source>
        <dbReference type="PROSITE" id="PS51384"/>
    </source>
</evidence>
<dbReference type="Gene3D" id="3.40.50.80">
    <property type="entry name" value="Nucleotide-binding domain of ferredoxin-NADP reductase (FNR) module"/>
    <property type="match status" value="1"/>
</dbReference>
<sequence>MEVRVQPLGQRFEITPGENLLKALCDRNIPISYSCLAGRCGTCRCKVVAGEVQTQGSGHASPQGSASHERHVLACQSTVMGDCVIEVPDVDDVVVHPARIVKATVAAIEALTHDITQLVLRPAKPLAFSPGQYAMLQFTPAHIRPYSMAGLPDDEHLEFHIRRVPAGLVSRYVESELKVGDAVRVSGPLGTSYLRTRHDSPMLCVAGGTGLAPVLSIVRGAIAHGMKNPIHLYCGARTPRDVYGLDWLRAMASRHPALHLHVVTTVGDDAAAGFRSGHVTDALAGDFEALDGWRAYLCGAPPMVDAATQLLLGKGIDPAHVYADAFYAVAA</sequence>
<dbReference type="PROSITE" id="PS51085">
    <property type="entry name" value="2FE2S_FER_2"/>
    <property type="match status" value="1"/>
</dbReference>
<dbReference type="InterPro" id="IPR039261">
    <property type="entry name" value="FNR_nucleotide-bd"/>
</dbReference>
<dbReference type="InterPro" id="IPR006058">
    <property type="entry name" value="2Fe2S_fd_BS"/>
</dbReference>
<dbReference type="Gene3D" id="3.10.20.30">
    <property type="match status" value="1"/>
</dbReference>
<gene>
    <name evidence="5" type="ORF">PTE30175_00005</name>
</gene>
<comment type="cofactor">
    <cofactor evidence="1">
        <name>FAD</name>
        <dbReference type="ChEBI" id="CHEBI:57692"/>
    </cofactor>
</comment>
<protein>
    <submittedName>
        <fullName evidence="5">Naphthalene 1,2-dioxygenase</fullName>
    </submittedName>
</protein>
<evidence type="ECO:0000313" key="6">
    <source>
        <dbReference type="Proteomes" id="UP000414233"/>
    </source>
</evidence>
<evidence type="ECO:0000256" key="1">
    <source>
        <dbReference type="ARBA" id="ARBA00001974"/>
    </source>
</evidence>
<dbReference type="PRINTS" id="PR00410">
    <property type="entry name" value="PHEHYDRXLASE"/>
</dbReference>
<dbReference type="EMBL" id="CABPRZ010000001">
    <property type="protein sequence ID" value="VVD59105.1"/>
    <property type="molecule type" value="Genomic_DNA"/>
</dbReference>
<evidence type="ECO:0000259" key="3">
    <source>
        <dbReference type="PROSITE" id="PS51085"/>
    </source>
</evidence>
<feature type="domain" description="2Fe-2S ferredoxin-type" evidence="3">
    <location>
        <begin position="1"/>
        <end position="91"/>
    </location>
</feature>
<keyword evidence="5" id="KW-0560">Oxidoreductase</keyword>
<keyword evidence="2" id="KW-0479">Metal-binding</keyword>
<dbReference type="InterPro" id="IPR050415">
    <property type="entry name" value="MRET"/>
</dbReference>
<name>A0A5E4R7G1_9BURK</name>
<feature type="domain" description="FAD-binding FR-type" evidence="4">
    <location>
        <begin position="98"/>
        <end position="195"/>
    </location>
</feature>
<keyword evidence="6" id="KW-1185">Reference proteome</keyword>
<dbReference type="Pfam" id="PF00970">
    <property type="entry name" value="FAD_binding_6"/>
    <property type="match status" value="1"/>
</dbReference>
<dbReference type="GO" id="GO:0051537">
    <property type="term" value="F:2 iron, 2 sulfur cluster binding"/>
    <property type="evidence" value="ECO:0007669"/>
    <property type="project" value="UniProtKB-KW"/>
</dbReference>
<dbReference type="PROSITE" id="PS51384">
    <property type="entry name" value="FAD_FR"/>
    <property type="match status" value="1"/>
</dbReference>
<reference evidence="5 6" key="1">
    <citation type="submission" date="2019-08" db="EMBL/GenBank/DDBJ databases">
        <authorList>
            <person name="Peeters C."/>
        </authorList>
    </citation>
    <scope>NUCLEOTIDE SEQUENCE [LARGE SCALE GENOMIC DNA]</scope>
    <source>
        <strain evidence="5 6">LMG 30175</strain>
    </source>
</reference>